<dbReference type="GO" id="GO:0000166">
    <property type="term" value="F:nucleotide binding"/>
    <property type="evidence" value="ECO:0007669"/>
    <property type="project" value="InterPro"/>
</dbReference>
<dbReference type="Proteomes" id="UP000255326">
    <property type="component" value="Unassembled WGS sequence"/>
</dbReference>
<dbReference type="Gene3D" id="3.30.360.10">
    <property type="entry name" value="Dihydrodipicolinate Reductase, domain 2"/>
    <property type="match status" value="1"/>
</dbReference>
<dbReference type="InterPro" id="IPR050463">
    <property type="entry name" value="Gfo/Idh/MocA_oxidrdct_glycsds"/>
</dbReference>
<evidence type="ECO:0000259" key="4">
    <source>
        <dbReference type="Pfam" id="PF02894"/>
    </source>
</evidence>
<dbReference type="OrthoDB" id="9815825at2"/>
<dbReference type="Pfam" id="PF02894">
    <property type="entry name" value="GFO_IDH_MocA_C"/>
    <property type="match status" value="1"/>
</dbReference>
<dbReference type="Pfam" id="PF01408">
    <property type="entry name" value="GFO_IDH_MocA"/>
    <property type="match status" value="1"/>
</dbReference>
<accession>A0A370GIU2</accession>
<evidence type="ECO:0000313" key="5">
    <source>
        <dbReference type="EMBL" id="RDI42304.1"/>
    </source>
</evidence>
<feature type="domain" description="Gfo/Idh/MocA-like oxidoreductase N-terminal" evidence="3">
    <location>
        <begin position="2"/>
        <end position="119"/>
    </location>
</feature>
<protein>
    <submittedName>
        <fullName evidence="5">Putative dehydrogenase</fullName>
    </submittedName>
</protein>
<proteinExistence type="inferred from homology"/>
<sequence>MIKTAMIGLGAIGERLLDKFRSHEDIQLAAICEQNEEKVAAFRSRLPEVSFYTDYKEMLNEPFDLVYIGVPPKFHHDIALYAMEKGIHVICEKPLANSLEEAEEMAAAAKKAGVVNAINFPLMYSKAVYTLKEKAANGEIGELKRVELKIHHAKWPRPWQENAWIGGREQGGFIREISPHYIQLMHDVLGELKNVEANVQYPEDEALCETGVIASMELADGTPVLVDGLSGIGQEDHVLFKLYGEKGTLSLVNWGTLEQGTAASPSEEIQPLTDAPSVDLISETVKAIKGQDSKIVTFEDGLRVQEILEQLLGKGTKVHN</sequence>
<evidence type="ECO:0000256" key="2">
    <source>
        <dbReference type="ARBA" id="ARBA00023002"/>
    </source>
</evidence>
<evidence type="ECO:0000256" key="1">
    <source>
        <dbReference type="ARBA" id="ARBA00010928"/>
    </source>
</evidence>
<comment type="caution">
    <text evidence="5">The sequence shown here is derived from an EMBL/GenBank/DDBJ whole genome shotgun (WGS) entry which is preliminary data.</text>
</comment>
<keyword evidence="2" id="KW-0560">Oxidoreductase</keyword>
<evidence type="ECO:0000259" key="3">
    <source>
        <dbReference type="Pfam" id="PF01408"/>
    </source>
</evidence>
<dbReference type="PANTHER" id="PTHR43818">
    <property type="entry name" value="BCDNA.GH03377"/>
    <property type="match status" value="1"/>
</dbReference>
<dbReference type="InterPro" id="IPR004104">
    <property type="entry name" value="Gfo/Idh/MocA-like_OxRdtase_C"/>
</dbReference>
<name>A0A370GIU2_9BACI</name>
<dbReference type="AlphaFoldDB" id="A0A370GIU2"/>
<organism evidence="5 6">
    <name type="scientific">Falsibacillus pallidus</name>
    <dbReference type="NCBI Taxonomy" id="493781"/>
    <lineage>
        <taxon>Bacteria</taxon>
        <taxon>Bacillati</taxon>
        <taxon>Bacillota</taxon>
        <taxon>Bacilli</taxon>
        <taxon>Bacillales</taxon>
        <taxon>Bacillaceae</taxon>
        <taxon>Falsibacillus</taxon>
    </lineage>
</organism>
<dbReference type="InterPro" id="IPR000683">
    <property type="entry name" value="Gfo/Idh/MocA-like_OxRdtase_N"/>
</dbReference>
<feature type="domain" description="Gfo/Idh/MocA-like oxidoreductase C-terminal" evidence="4">
    <location>
        <begin position="132"/>
        <end position="309"/>
    </location>
</feature>
<dbReference type="SUPFAM" id="SSF51735">
    <property type="entry name" value="NAD(P)-binding Rossmann-fold domains"/>
    <property type="match status" value="1"/>
</dbReference>
<dbReference type="InterPro" id="IPR036291">
    <property type="entry name" value="NAD(P)-bd_dom_sf"/>
</dbReference>
<dbReference type="EMBL" id="QQAY01000005">
    <property type="protein sequence ID" value="RDI42304.1"/>
    <property type="molecule type" value="Genomic_DNA"/>
</dbReference>
<evidence type="ECO:0000313" key="6">
    <source>
        <dbReference type="Proteomes" id="UP000255326"/>
    </source>
</evidence>
<dbReference type="SUPFAM" id="SSF55347">
    <property type="entry name" value="Glyceraldehyde-3-phosphate dehydrogenase-like, C-terminal domain"/>
    <property type="match status" value="1"/>
</dbReference>
<reference evidence="5 6" key="1">
    <citation type="submission" date="2018-07" db="EMBL/GenBank/DDBJ databases">
        <title>Genomic Encyclopedia of Type Strains, Phase IV (KMG-IV): sequencing the most valuable type-strain genomes for metagenomic binning, comparative biology and taxonomic classification.</title>
        <authorList>
            <person name="Goeker M."/>
        </authorList>
    </citation>
    <scope>NUCLEOTIDE SEQUENCE [LARGE SCALE GENOMIC DNA]</scope>
    <source>
        <strain evidence="5 6">DSM 25281</strain>
    </source>
</reference>
<dbReference type="Gene3D" id="3.40.50.720">
    <property type="entry name" value="NAD(P)-binding Rossmann-like Domain"/>
    <property type="match status" value="1"/>
</dbReference>
<keyword evidence="6" id="KW-1185">Reference proteome</keyword>
<dbReference type="GO" id="GO:0016491">
    <property type="term" value="F:oxidoreductase activity"/>
    <property type="evidence" value="ECO:0007669"/>
    <property type="project" value="UniProtKB-KW"/>
</dbReference>
<dbReference type="RefSeq" id="WP_114745687.1">
    <property type="nucleotide sequence ID" value="NZ_QQAY01000005.1"/>
</dbReference>
<dbReference type="PANTHER" id="PTHR43818:SF11">
    <property type="entry name" value="BCDNA.GH03377"/>
    <property type="match status" value="1"/>
</dbReference>
<gene>
    <name evidence="5" type="ORF">DFR59_105145</name>
</gene>
<comment type="similarity">
    <text evidence="1">Belongs to the Gfo/Idh/MocA family.</text>
</comment>